<dbReference type="EMBL" id="CP008956">
    <property type="protein sequence ID" value="QJQ03213.1"/>
    <property type="molecule type" value="Genomic_DNA"/>
</dbReference>
<comment type="cofactor">
    <cofactor evidence="7">
        <name>Zn(2+)</name>
        <dbReference type="ChEBI" id="CHEBI:29105"/>
    </cofactor>
</comment>
<evidence type="ECO:0000256" key="8">
    <source>
        <dbReference type="SAM" id="Phobius"/>
    </source>
</evidence>
<keyword evidence="6" id="KW-0479">Metal-binding</keyword>
<evidence type="ECO:0000256" key="6">
    <source>
        <dbReference type="PIRSR" id="PIRSR608901-1"/>
    </source>
</evidence>
<feature type="binding site" evidence="6">
    <location>
        <position position="36"/>
    </location>
    <ligand>
        <name>Ca(2+)</name>
        <dbReference type="ChEBI" id="CHEBI:29108"/>
    </ligand>
</feature>
<keyword evidence="6" id="KW-0106">Calcium</keyword>
<keyword evidence="7" id="KW-0862">Zinc</keyword>
<keyword evidence="2 8" id="KW-0812">Transmembrane</keyword>
<dbReference type="Proteomes" id="UP000501648">
    <property type="component" value="Chromosome"/>
</dbReference>
<evidence type="ECO:0000256" key="1">
    <source>
        <dbReference type="ARBA" id="ARBA00004141"/>
    </source>
</evidence>
<feature type="transmembrane region" description="Helical" evidence="8">
    <location>
        <begin position="40"/>
        <end position="57"/>
    </location>
</feature>
<organism evidence="9 10">
    <name type="scientific">Herbaspirillum rubrisubalbicans Os34</name>
    <dbReference type="NCBI Taxonomy" id="1235827"/>
    <lineage>
        <taxon>Bacteria</taxon>
        <taxon>Pseudomonadati</taxon>
        <taxon>Pseudomonadota</taxon>
        <taxon>Betaproteobacteria</taxon>
        <taxon>Burkholderiales</taxon>
        <taxon>Oxalobacteraceae</taxon>
        <taxon>Herbaspirillum</taxon>
    </lineage>
</organism>
<keyword evidence="5 8" id="KW-0472">Membrane</keyword>
<feature type="transmembrane region" description="Helical" evidence="8">
    <location>
        <begin position="150"/>
        <end position="168"/>
    </location>
</feature>
<dbReference type="GO" id="GO:0016020">
    <property type="term" value="C:membrane"/>
    <property type="evidence" value="ECO:0007669"/>
    <property type="project" value="UniProtKB-SubCell"/>
</dbReference>
<feature type="transmembrane region" description="Helical" evidence="8">
    <location>
        <begin position="209"/>
        <end position="229"/>
    </location>
</feature>
<feature type="transmembrane region" description="Helical" evidence="8">
    <location>
        <begin position="177"/>
        <end position="194"/>
    </location>
</feature>
<feature type="binding site" evidence="7">
    <location>
        <position position="86"/>
    </location>
    <ligand>
        <name>Zn(2+)</name>
        <dbReference type="ChEBI" id="CHEBI:29105"/>
        <note>catalytic</note>
    </ligand>
</feature>
<evidence type="ECO:0000313" key="10">
    <source>
        <dbReference type="Proteomes" id="UP000501648"/>
    </source>
</evidence>
<gene>
    <name evidence="9" type="ORF">C798_24160</name>
</gene>
<dbReference type="InterPro" id="IPR008901">
    <property type="entry name" value="ACER"/>
</dbReference>
<keyword evidence="4 8" id="KW-1133">Transmembrane helix</keyword>
<reference evidence="9 10" key="1">
    <citation type="journal article" date="2012" name="J. Bacteriol.">
        <title>Genome sequence of the pathogenic Herbaspirillum seropedicae strain Os34, isolated from rice roots.</title>
        <authorList>
            <person name="Ye W."/>
            <person name="Ye S."/>
            <person name="Liu J."/>
            <person name="Chang S."/>
            <person name="Chen M."/>
            <person name="Zhu B."/>
            <person name="Guo L."/>
            <person name="An Q."/>
        </authorList>
    </citation>
    <scope>NUCLEOTIDE SEQUENCE [LARGE SCALE GENOMIC DNA]</scope>
    <source>
        <strain evidence="9 10">Os34</strain>
    </source>
</reference>
<proteinExistence type="predicted"/>
<feature type="transmembrane region" description="Helical" evidence="8">
    <location>
        <begin position="92"/>
        <end position="112"/>
    </location>
</feature>
<feature type="binding site" evidence="7">
    <location>
        <position position="211"/>
    </location>
    <ligand>
        <name>Zn(2+)</name>
        <dbReference type="ChEBI" id="CHEBI:29105"/>
        <note>catalytic</note>
    </ligand>
</feature>
<evidence type="ECO:0000256" key="3">
    <source>
        <dbReference type="ARBA" id="ARBA00022801"/>
    </source>
</evidence>
<protein>
    <submittedName>
        <fullName evidence="9">Alkaline phytoceramidase</fullName>
    </submittedName>
</protein>
<evidence type="ECO:0000256" key="4">
    <source>
        <dbReference type="ARBA" id="ARBA00022989"/>
    </source>
</evidence>
<accession>A0A6M3ZYB5</accession>
<keyword evidence="3" id="KW-0378">Hydrolase</keyword>
<dbReference type="AlphaFoldDB" id="A0A6M3ZYB5"/>
<dbReference type="GO" id="GO:0046872">
    <property type="term" value="F:metal ion binding"/>
    <property type="evidence" value="ECO:0007669"/>
    <property type="project" value="UniProtKB-KW"/>
</dbReference>
<dbReference type="RefSeq" id="WP_017449670.1">
    <property type="nucleotide sequence ID" value="NZ_CP008956.1"/>
</dbReference>
<feature type="transmembrane region" description="Helical" evidence="8">
    <location>
        <begin position="119"/>
        <end position="138"/>
    </location>
</feature>
<comment type="subcellular location">
    <subcellularLocation>
        <location evidence="1">Membrane</location>
        <topology evidence="1">Multi-pass membrane protein</topology>
    </subcellularLocation>
</comment>
<dbReference type="GO" id="GO:0006672">
    <property type="term" value="P:ceramide metabolic process"/>
    <property type="evidence" value="ECO:0007669"/>
    <property type="project" value="InterPro"/>
</dbReference>
<name>A0A6M3ZYB5_9BURK</name>
<evidence type="ECO:0000256" key="5">
    <source>
        <dbReference type="ARBA" id="ARBA00023136"/>
    </source>
</evidence>
<evidence type="ECO:0000256" key="2">
    <source>
        <dbReference type="ARBA" id="ARBA00022692"/>
    </source>
</evidence>
<dbReference type="Pfam" id="PF05875">
    <property type="entry name" value="Ceramidase"/>
    <property type="match status" value="1"/>
</dbReference>
<evidence type="ECO:0000313" key="9">
    <source>
        <dbReference type="EMBL" id="QJQ03213.1"/>
    </source>
</evidence>
<evidence type="ECO:0000256" key="7">
    <source>
        <dbReference type="PIRSR" id="PIRSR608901-2"/>
    </source>
</evidence>
<dbReference type="GO" id="GO:0016811">
    <property type="term" value="F:hydrolase activity, acting on carbon-nitrogen (but not peptide) bonds, in linear amides"/>
    <property type="evidence" value="ECO:0007669"/>
    <property type="project" value="InterPro"/>
</dbReference>
<sequence>MAAFSFLPLFAHTMNASLFAPVDLYCERLSPAFWAEPVNALSNLGFFVAAFCAWRLLKSYSAPASRSAWILTLMIAVIGIGSFLFHTVAERWALLADVIPISLYQLLFLAFYLRQVAWLSLPGVGAWVIAFFAISYGVSTLPDQWLNGSLSSYGSAWLFIAGLGVYHWRSGKQEPQALLLAVAVFSLSLLFRSADMAVCKYLSIGTHMFWHLSNSIVLYLTTRAFIVNLRPSQRPGPV</sequence>
<feature type="transmembrane region" description="Helical" evidence="8">
    <location>
        <begin position="69"/>
        <end position="86"/>
    </location>
</feature>
<feature type="binding site" evidence="7">
    <location>
        <position position="207"/>
    </location>
    <ligand>
        <name>Zn(2+)</name>
        <dbReference type="ChEBI" id="CHEBI:29105"/>
        <note>catalytic</note>
    </ligand>
</feature>